<evidence type="ECO:0000256" key="1">
    <source>
        <dbReference type="SAM" id="Phobius"/>
    </source>
</evidence>
<dbReference type="GO" id="GO:0005886">
    <property type="term" value="C:plasma membrane"/>
    <property type="evidence" value="ECO:0007669"/>
    <property type="project" value="TreeGrafter"/>
</dbReference>
<evidence type="ECO:0000313" key="3">
    <source>
        <dbReference type="EMBL" id="AVO47607.1"/>
    </source>
</evidence>
<dbReference type="CDD" id="cd06259">
    <property type="entry name" value="YdcF-like"/>
    <property type="match status" value="1"/>
</dbReference>
<dbReference type="Proteomes" id="UP000237889">
    <property type="component" value="Chromosome"/>
</dbReference>
<dbReference type="PANTHER" id="PTHR30336:SF4">
    <property type="entry name" value="ENVELOPE BIOGENESIS FACTOR ELYC"/>
    <property type="match status" value="1"/>
</dbReference>
<organism evidence="3 4">
    <name type="scientific">Phreatobacter cathodiphilus</name>
    <dbReference type="NCBI Taxonomy" id="1868589"/>
    <lineage>
        <taxon>Bacteria</taxon>
        <taxon>Pseudomonadati</taxon>
        <taxon>Pseudomonadota</taxon>
        <taxon>Alphaproteobacteria</taxon>
        <taxon>Hyphomicrobiales</taxon>
        <taxon>Phreatobacteraceae</taxon>
        <taxon>Phreatobacter</taxon>
    </lineage>
</organism>
<reference evidence="3 4" key="1">
    <citation type="submission" date="2018-03" db="EMBL/GenBank/DDBJ databases">
        <title>Genome sequencing of Phreatobacter sp.</title>
        <authorList>
            <person name="Kim S.-J."/>
            <person name="Heo J."/>
            <person name="Kwon S.-W."/>
        </authorList>
    </citation>
    <scope>NUCLEOTIDE SEQUENCE [LARGE SCALE GENOMIC DNA]</scope>
    <source>
        <strain evidence="3 4">S-12</strain>
    </source>
</reference>
<keyword evidence="1" id="KW-0472">Membrane</keyword>
<dbReference type="GO" id="GO:0000270">
    <property type="term" value="P:peptidoglycan metabolic process"/>
    <property type="evidence" value="ECO:0007669"/>
    <property type="project" value="TreeGrafter"/>
</dbReference>
<dbReference type="InterPro" id="IPR003848">
    <property type="entry name" value="DUF218"/>
</dbReference>
<keyword evidence="4" id="KW-1185">Reference proteome</keyword>
<dbReference type="EMBL" id="CP027668">
    <property type="protein sequence ID" value="AVO47607.1"/>
    <property type="molecule type" value="Genomic_DNA"/>
</dbReference>
<dbReference type="KEGG" id="phr:C6569_09530"/>
<dbReference type="PANTHER" id="PTHR30336">
    <property type="entry name" value="INNER MEMBRANE PROTEIN, PROBABLE PERMEASE"/>
    <property type="match status" value="1"/>
</dbReference>
<protein>
    <submittedName>
        <fullName evidence="3">YdcF family protein</fullName>
    </submittedName>
</protein>
<keyword evidence="1" id="KW-1133">Transmembrane helix</keyword>
<proteinExistence type="predicted"/>
<dbReference type="Gene3D" id="3.40.50.620">
    <property type="entry name" value="HUPs"/>
    <property type="match status" value="1"/>
</dbReference>
<name>A0A2S0NHN0_9HYPH</name>
<dbReference type="Pfam" id="PF02698">
    <property type="entry name" value="DUF218"/>
    <property type="match status" value="1"/>
</dbReference>
<evidence type="ECO:0000313" key="4">
    <source>
        <dbReference type="Proteomes" id="UP000237889"/>
    </source>
</evidence>
<accession>A0A2S0NHN0</accession>
<dbReference type="InterPro" id="IPR051599">
    <property type="entry name" value="Cell_Envelope_Assoc"/>
</dbReference>
<evidence type="ECO:0000259" key="2">
    <source>
        <dbReference type="Pfam" id="PF02698"/>
    </source>
</evidence>
<feature type="domain" description="DUF218" evidence="2">
    <location>
        <begin position="81"/>
        <end position="249"/>
    </location>
</feature>
<dbReference type="AlphaFoldDB" id="A0A2S0NHN0"/>
<dbReference type="GO" id="GO:0043164">
    <property type="term" value="P:Gram-negative-bacterium-type cell wall biogenesis"/>
    <property type="evidence" value="ECO:0007669"/>
    <property type="project" value="TreeGrafter"/>
</dbReference>
<feature type="transmembrane region" description="Helical" evidence="1">
    <location>
        <begin position="12"/>
        <end position="31"/>
    </location>
</feature>
<keyword evidence="1" id="KW-0812">Transmembrane</keyword>
<dbReference type="InterPro" id="IPR014729">
    <property type="entry name" value="Rossmann-like_a/b/a_fold"/>
</dbReference>
<feature type="transmembrane region" description="Helical" evidence="1">
    <location>
        <begin position="43"/>
        <end position="62"/>
    </location>
</feature>
<dbReference type="OrthoDB" id="9809813at2"/>
<sequence length="266" mass="29098">MFFYLSKILWWFAAPSNLLMALILAGALLLFTRWARGGRRLVLSAALGLLVCGVSPLGVWLARPLENRFPLPPEDMPAPTGILVLGGSMDQVTSAARGQPTIGAAPGRLTEAVTLARRFPSARLVFTGGSATLLGEEPADEAGAAEALFRRLGVDPGRITLERESRNTFENAVLTKAIVQPKPGETWLLVTSAWHMPRSVGIFRQAGWQVVAYPTDYETRGRPRELWRPILPVSRGLDLVDRMTREWLGLAAYRLGGRTDTLFPGP</sequence>
<gene>
    <name evidence="3" type="ORF">C6569_09530</name>
</gene>